<proteinExistence type="predicted"/>
<sequence length="46" mass="5201">MDFSNGATWFNNPEPFHGTHVAESYSFDRFEATNQEYMDIPVASAA</sequence>
<comment type="caution">
    <text evidence="1">The sequence shown here is derived from an EMBL/GenBank/DDBJ whole genome shotgun (WGS) entry which is preliminary data.</text>
</comment>
<accession>A0A242MFG2</accession>
<evidence type="ECO:0000313" key="2">
    <source>
        <dbReference type="Proteomes" id="UP000195221"/>
    </source>
</evidence>
<evidence type="ECO:0000313" key="1">
    <source>
        <dbReference type="EMBL" id="OTP69473.1"/>
    </source>
</evidence>
<gene>
    <name evidence="1" type="ORF">PAMC26577_31010</name>
</gene>
<dbReference type="AlphaFoldDB" id="A0A242MFG2"/>
<name>A0A242MFG2_CABSO</name>
<dbReference type="EMBL" id="NBTZ01000115">
    <property type="protein sequence ID" value="OTP69473.1"/>
    <property type="molecule type" value="Genomic_DNA"/>
</dbReference>
<dbReference type="Proteomes" id="UP000195221">
    <property type="component" value="Unassembled WGS sequence"/>
</dbReference>
<organism evidence="1 2">
    <name type="scientific">Caballeronia sordidicola</name>
    <name type="common">Burkholderia sordidicola</name>
    <dbReference type="NCBI Taxonomy" id="196367"/>
    <lineage>
        <taxon>Bacteria</taxon>
        <taxon>Pseudomonadati</taxon>
        <taxon>Pseudomonadota</taxon>
        <taxon>Betaproteobacteria</taxon>
        <taxon>Burkholderiales</taxon>
        <taxon>Burkholderiaceae</taxon>
        <taxon>Caballeronia</taxon>
    </lineage>
</organism>
<protein>
    <submittedName>
        <fullName evidence="1">Uncharacterized protein</fullName>
    </submittedName>
</protein>
<reference evidence="1 2" key="1">
    <citation type="submission" date="2017-03" db="EMBL/GenBank/DDBJ databases">
        <title>Genome analysis of strain PAMC 26577.</title>
        <authorList>
            <person name="Oh H.-M."/>
            <person name="Yang J.-A."/>
        </authorList>
    </citation>
    <scope>NUCLEOTIDE SEQUENCE [LARGE SCALE GENOMIC DNA]</scope>
    <source>
        <strain evidence="1 2">PAMC 26577</strain>
    </source>
</reference>